<dbReference type="Gene3D" id="3.20.20.80">
    <property type="entry name" value="Glycosidases"/>
    <property type="match status" value="1"/>
</dbReference>
<dbReference type="EMBL" id="DRPZ01000298">
    <property type="protein sequence ID" value="HGY10729.1"/>
    <property type="molecule type" value="Genomic_DNA"/>
</dbReference>
<comment type="caution">
    <text evidence="2">The sequence shown here is derived from an EMBL/GenBank/DDBJ whole genome shotgun (WGS) entry which is preliminary data.</text>
</comment>
<accession>A0A7C4V8I8</accession>
<feature type="domain" description="D-apionate lactonase C-terminal" evidence="1">
    <location>
        <begin position="179"/>
        <end position="227"/>
    </location>
</feature>
<gene>
    <name evidence="2" type="ORF">ENK37_11885</name>
</gene>
<dbReference type="SUPFAM" id="SSF51011">
    <property type="entry name" value="Glycosyl hydrolase domain"/>
    <property type="match status" value="1"/>
</dbReference>
<dbReference type="AlphaFoldDB" id="A0A7C4V8I8"/>
<reference evidence="2" key="1">
    <citation type="journal article" date="2020" name="mSystems">
        <title>Genome- and Community-Level Interaction Insights into Carbon Utilization and Element Cycling Functions of Hydrothermarchaeota in Hydrothermal Sediment.</title>
        <authorList>
            <person name="Zhou Z."/>
            <person name="Liu Y."/>
            <person name="Xu W."/>
            <person name="Pan J."/>
            <person name="Luo Z.H."/>
            <person name="Li M."/>
        </authorList>
    </citation>
    <scope>NUCLEOTIDE SEQUENCE [LARGE SCALE GENOMIC DNA]</scope>
    <source>
        <strain evidence="2">HyVt-570</strain>
    </source>
</reference>
<dbReference type="InterPro" id="IPR017853">
    <property type="entry name" value="GH"/>
</dbReference>
<dbReference type="Pfam" id="PF25839">
    <property type="entry name" value="Apionate_lact_C"/>
    <property type="match status" value="1"/>
</dbReference>
<evidence type="ECO:0000259" key="1">
    <source>
        <dbReference type="Pfam" id="PF25839"/>
    </source>
</evidence>
<dbReference type="Gene3D" id="2.60.40.1180">
    <property type="entry name" value="Golgi alpha-mannosidase II"/>
    <property type="match status" value="1"/>
</dbReference>
<dbReference type="InterPro" id="IPR058789">
    <property type="entry name" value="ApnL_C"/>
</dbReference>
<feature type="non-terminal residue" evidence="2">
    <location>
        <position position="1"/>
    </location>
</feature>
<dbReference type="SUPFAM" id="SSF51445">
    <property type="entry name" value="(Trans)glycosidases"/>
    <property type="match status" value="1"/>
</dbReference>
<sequence>NAAFLNFLASHDGIGLRPVEGILPPGEVAFLVERTLAHGGEVSYRDAPGGPAPYELNTTWYDALNPPGTPEALGVRRLLASHAILLALAGLPAVYVHALFGTPNWREGYEKSGEKRKLNRRKFREAEVEAWLADPGSRARRILEGLKARLGLKARHPAFRPTAPQRVLDLSAGLFAVERGADEERALVVVNVSGAPQPLKLEEGWRDARTGAPAASTLVLEPYADLWLTRGET</sequence>
<name>A0A7C4V8I8_9DEIN</name>
<organism evidence="2">
    <name type="scientific">Oceanithermus profundus</name>
    <dbReference type="NCBI Taxonomy" id="187137"/>
    <lineage>
        <taxon>Bacteria</taxon>
        <taxon>Thermotogati</taxon>
        <taxon>Deinococcota</taxon>
        <taxon>Deinococci</taxon>
        <taxon>Thermales</taxon>
        <taxon>Thermaceae</taxon>
        <taxon>Oceanithermus</taxon>
    </lineage>
</organism>
<dbReference type="InterPro" id="IPR013780">
    <property type="entry name" value="Glyco_hydro_b"/>
</dbReference>
<dbReference type="Proteomes" id="UP000885759">
    <property type="component" value="Unassembled WGS sequence"/>
</dbReference>
<protein>
    <submittedName>
        <fullName evidence="2">Sugar phosphorylase</fullName>
    </submittedName>
</protein>
<evidence type="ECO:0000313" key="2">
    <source>
        <dbReference type="EMBL" id="HGY10729.1"/>
    </source>
</evidence>
<proteinExistence type="predicted"/>